<dbReference type="GO" id="GO:0032259">
    <property type="term" value="P:methylation"/>
    <property type="evidence" value="ECO:0007669"/>
    <property type="project" value="UniProtKB-KW"/>
</dbReference>
<dbReference type="AlphaFoldDB" id="A0A419F8W0"/>
<dbReference type="CDD" id="cd02440">
    <property type="entry name" value="AdoMet_MTases"/>
    <property type="match status" value="1"/>
</dbReference>
<dbReference type="PANTHER" id="PTHR43591">
    <property type="entry name" value="METHYLTRANSFERASE"/>
    <property type="match status" value="1"/>
</dbReference>
<dbReference type="Pfam" id="PF08241">
    <property type="entry name" value="Methyltransf_11"/>
    <property type="match status" value="1"/>
</dbReference>
<dbReference type="InterPro" id="IPR029063">
    <property type="entry name" value="SAM-dependent_MTases_sf"/>
</dbReference>
<keyword evidence="2" id="KW-0489">Methyltransferase</keyword>
<dbReference type="Gene3D" id="3.40.50.150">
    <property type="entry name" value="Vaccinia Virus protein VP39"/>
    <property type="match status" value="1"/>
</dbReference>
<sequence>MRIYTAVGRIHNSSFQVLGRSHSGGTAPGLYLHQSERDIVSTRENSEWTGIRGKIGAWLLDNPLRKRREARFLDLVLESIRGNETVLDVGAGSGFFSIPVAQKLKTGSVVCLDLSPEMLARLQKKVERLGLTDRVRIAQSEASSSGLPGESVDVVISNAVLHELPNPKAVLKEIARVLKPGGSVMIKDFNKDSLQGKIVSLFHHKDEQGPFTPNELKNCLTEMGLRDIKTIPIKGSFIATARK</sequence>
<feature type="domain" description="Methyltransferase type 11" evidence="1">
    <location>
        <begin position="87"/>
        <end position="186"/>
    </location>
</feature>
<keyword evidence="2" id="KW-0808">Transferase</keyword>
<reference evidence="2 3" key="1">
    <citation type="journal article" date="2017" name="ISME J.">
        <title>Energy and carbon metabolisms in a deep terrestrial subsurface fluid microbial community.</title>
        <authorList>
            <person name="Momper L."/>
            <person name="Jungbluth S.P."/>
            <person name="Lee M.D."/>
            <person name="Amend J.P."/>
        </authorList>
    </citation>
    <scope>NUCLEOTIDE SEQUENCE [LARGE SCALE GENOMIC DNA]</scope>
    <source>
        <strain evidence="2">SURF_17</strain>
    </source>
</reference>
<gene>
    <name evidence="2" type="ORF">C4532_01255</name>
</gene>
<proteinExistence type="predicted"/>
<protein>
    <submittedName>
        <fullName evidence="2">Class I SAM-dependent methyltransferase</fullName>
    </submittedName>
</protein>
<comment type="caution">
    <text evidence="2">The sequence shown here is derived from an EMBL/GenBank/DDBJ whole genome shotgun (WGS) entry which is preliminary data.</text>
</comment>
<organism evidence="2 3">
    <name type="scientific">Candidatus Abyssobacteria bacterium SURF_17</name>
    <dbReference type="NCBI Taxonomy" id="2093361"/>
    <lineage>
        <taxon>Bacteria</taxon>
        <taxon>Pseudomonadati</taxon>
        <taxon>Candidatus Hydrogenedentota</taxon>
        <taxon>Candidatus Abyssobacteria</taxon>
    </lineage>
</organism>
<dbReference type="Proteomes" id="UP000285961">
    <property type="component" value="Unassembled WGS sequence"/>
</dbReference>
<name>A0A419F8W0_9BACT</name>
<dbReference type="PANTHER" id="PTHR43591:SF24">
    <property type="entry name" value="2-METHOXY-6-POLYPRENYL-1,4-BENZOQUINOL METHYLASE, MITOCHONDRIAL"/>
    <property type="match status" value="1"/>
</dbReference>
<dbReference type="EMBL" id="QZKI01000008">
    <property type="protein sequence ID" value="RJP75040.1"/>
    <property type="molecule type" value="Genomic_DNA"/>
</dbReference>
<evidence type="ECO:0000313" key="3">
    <source>
        <dbReference type="Proteomes" id="UP000285961"/>
    </source>
</evidence>
<accession>A0A419F8W0</accession>
<dbReference type="GO" id="GO:0008757">
    <property type="term" value="F:S-adenosylmethionine-dependent methyltransferase activity"/>
    <property type="evidence" value="ECO:0007669"/>
    <property type="project" value="InterPro"/>
</dbReference>
<dbReference type="InterPro" id="IPR013216">
    <property type="entry name" value="Methyltransf_11"/>
</dbReference>
<dbReference type="SUPFAM" id="SSF53335">
    <property type="entry name" value="S-adenosyl-L-methionine-dependent methyltransferases"/>
    <property type="match status" value="1"/>
</dbReference>
<evidence type="ECO:0000259" key="1">
    <source>
        <dbReference type="Pfam" id="PF08241"/>
    </source>
</evidence>
<evidence type="ECO:0000313" key="2">
    <source>
        <dbReference type="EMBL" id="RJP75040.1"/>
    </source>
</evidence>